<gene>
    <name evidence="7" type="ORF">SAMN04488070_1375</name>
</gene>
<dbReference type="Gene3D" id="3.30.450.20">
    <property type="entry name" value="PAS domain"/>
    <property type="match status" value="2"/>
</dbReference>
<dbReference type="GO" id="GO:1902201">
    <property type="term" value="P:negative regulation of bacterial-type flagellum-dependent cell motility"/>
    <property type="evidence" value="ECO:0007669"/>
    <property type="project" value="TreeGrafter"/>
</dbReference>
<dbReference type="InterPro" id="IPR001610">
    <property type="entry name" value="PAC"/>
</dbReference>
<dbReference type="Pfam" id="PF08447">
    <property type="entry name" value="PAS_3"/>
    <property type="match status" value="2"/>
</dbReference>
<dbReference type="FunFam" id="3.30.70.270:FF:000001">
    <property type="entry name" value="Diguanylate cyclase domain protein"/>
    <property type="match status" value="1"/>
</dbReference>
<dbReference type="InterPro" id="IPR000014">
    <property type="entry name" value="PAS"/>
</dbReference>
<dbReference type="SUPFAM" id="SSF55073">
    <property type="entry name" value="Nucleotide cyclase"/>
    <property type="match status" value="1"/>
</dbReference>
<name>A0A1I6GYK5_9GAMM</name>
<dbReference type="InterPro" id="IPR000160">
    <property type="entry name" value="GGDEF_dom"/>
</dbReference>
<dbReference type="CDD" id="cd01949">
    <property type="entry name" value="GGDEF"/>
    <property type="match status" value="1"/>
</dbReference>
<feature type="domain" description="GGDEF" evidence="6">
    <location>
        <begin position="641"/>
        <end position="774"/>
    </location>
</feature>
<dbReference type="SMART" id="SM00065">
    <property type="entry name" value="GAF"/>
    <property type="match status" value="1"/>
</dbReference>
<feature type="domain" description="PAC" evidence="5">
    <location>
        <begin position="244"/>
        <end position="296"/>
    </location>
</feature>
<dbReference type="Pfam" id="PF00990">
    <property type="entry name" value="GGDEF"/>
    <property type="match status" value="1"/>
</dbReference>
<dbReference type="AlphaFoldDB" id="A0A1I6GYK5"/>
<dbReference type="InterPro" id="IPR029787">
    <property type="entry name" value="Nucleotide_cyclase"/>
</dbReference>
<evidence type="ECO:0000256" key="3">
    <source>
        <dbReference type="ARBA" id="ARBA00034247"/>
    </source>
</evidence>
<keyword evidence="8" id="KW-1185">Reference proteome</keyword>
<evidence type="ECO:0000259" key="6">
    <source>
        <dbReference type="PROSITE" id="PS50887"/>
    </source>
</evidence>
<dbReference type="InterPro" id="IPR003018">
    <property type="entry name" value="GAF"/>
</dbReference>
<dbReference type="SUPFAM" id="SSF55785">
    <property type="entry name" value="PYP-like sensor domain (PAS domain)"/>
    <property type="match status" value="2"/>
</dbReference>
<dbReference type="SUPFAM" id="SSF55781">
    <property type="entry name" value="GAF domain-like"/>
    <property type="match status" value="2"/>
</dbReference>
<dbReference type="InterPro" id="IPR000700">
    <property type="entry name" value="PAS-assoc_C"/>
</dbReference>
<dbReference type="PROSITE" id="PS50112">
    <property type="entry name" value="PAS"/>
    <property type="match status" value="1"/>
</dbReference>
<dbReference type="InterPro" id="IPR029016">
    <property type="entry name" value="GAF-like_dom_sf"/>
</dbReference>
<dbReference type="Pfam" id="PF01590">
    <property type="entry name" value="GAF"/>
    <property type="match status" value="1"/>
</dbReference>
<dbReference type="Gene3D" id="3.30.450.40">
    <property type="match status" value="2"/>
</dbReference>
<dbReference type="CDD" id="cd00130">
    <property type="entry name" value="PAS"/>
    <property type="match status" value="2"/>
</dbReference>
<proteinExistence type="predicted"/>
<comment type="cofactor">
    <cofactor evidence="1">
        <name>Mg(2+)</name>
        <dbReference type="ChEBI" id="CHEBI:18420"/>
    </cofactor>
</comment>
<dbReference type="NCBIfam" id="TIGR00254">
    <property type="entry name" value="GGDEF"/>
    <property type="match status" value="1"/>
</dbReference>
<organism evidence="7 8">
    <name type="scientific">Pseudidiomarina maritima</name>
    <dbReference type="NCBI Taxonomy" id="519453"/>
    <lineage>
        <taxon>Bacteria</taxon>
        <taxon>Pseudomonadati</taxon>
        <taxon>Pseudomonadota</taxon>
        <taxon>Gammaproteobacteria</taxon>
        <taxon>Alteromonadales</taxon>
        <taxon>Idiomarinaceae</taxon>
        <taxon>Pseudidiomarina</taxon>
    </lineage>
</organism>
<dbReference type="PROSITE" id="PS50887">
    <property type="entry name" value="GGDEF"/>
    <property type="match status" value="1"/>
</dbReference>
<dbReference type="EMBL" id="FOYU01000001">
    <property type="protein sequence ID" value="SFR47137.1"/>
    <property type="molecule type" value="Genomic_DNA"/>
</dbReference>
<comment type="catalytic activity">
    <reaction evidence="3">
        <text>2 GTP = 3',3'-c-di-GMP + 2 diphosphate</text>
        <dbReference type="Rhea" id="RHEA:24898"/>
        <dbReference type="ChEBI" id="CHEBI:33019"/>
        <dbReference type="ChEBI" id="CHEBI:37565"/>
        <dbReference type="ChEBI" id="CHEBI:58805"/>
        <dbReference type="EC" id="2.7.7.65"/>
    </reaction>
</comment>
<accession>A0A1I6GYK5</accession>
<evidence type="ECO:0000313" key="8">
    <source>
        <dbReference type="Proteomes" id="UP000199424"/>
    </source>
</evidence>
<dbReference type="RefSeq" id="WP_092856741.1">
    <property type="nucleotide sequence ID" value="NZ_FOYU01000001.1"/>
</dbReference>
<dbReference type="InterPro" id="IPR035965">
    <property type="entry name" value="PAS-like_dom_sf"/>
</dbReference>
<dbReference type="NCBIfam" id="TIGR00229">
    <property type="entry name" value="sensory_box"/>
    <property type="match status" value="2"/>
</dbReference>
<dbReference type="Gene3D" id="3.30.70.270">
    <property type="match status" value="1"/>
</dbReference>
<sequence length="775" mass="88571">MKPAPIPNNESERLHLLHELDILDTEPEPVFDNITQFVKQLFDVDAALITLVDSERQWFKSKIGFQECETPREVSFCGHAIMQGSTMVVEDATKDERFADNPFVVAAEGVRFYAGAPLELKPGIIIGTLCIVDSKPRQFSVQQKEWLESLAEWVKNELTNRYAISNYEQERQVLAEGPIAAVVWQVEPEAHLIYAAANVEKVLGYSRDHLLSPAVNYESIVHRADRRELLTRMHAVLDGKQPSLELEYRVITPENELRWVQHYARADYDSQGHIVRVRGYLHDNTKRKQLELSLKQANQSFALALAAGNLATWDWHLLKQSVNVNHTWDEILGRDESYSQQNRWAQLIHPDDFQATRAALQRHLKGLDERFEARFRLQHVDGHYIWLHSIGKVIESDEQGLAVRMVGIHHDITAEVANEERRRQQETILNLVTAVQHEFLFVKEFSEVCDIALPQLMALTQSDVGIIGELPGNSHTQDLLWLHGVRRYDDDNKNRAYQKLIQQGLEVEVTGRVIRQVLSDGEAQLCPYPVQKDEVLLQPIDLPEFDNAYLLPLFFNREVVGILLLANSSTGYTRDLLLTLEPILNTLGTLMHFRRIEEQRLSATEELRRMATIDELTQVANRRIFLETAGQKFNEQHRYDVPVSVAIIDLDHFKNVNDTYGHAAGDKVLKQFADITREMLRDGDLLGRQGGEEFAILLPHADIEQALLVAERVRGRVEKASFEWQGKRIPVTVSIGIAQLLSTDKDIGRWFARADKALYQAKSDGRNRCIAANEV</sequence>
<dbReference type="SMART" id="SM00267">
    <property type="entry name" value="GGDEF"/>
    <property type="match status" value="1"/>
</dbReference>
<evidence type="ECO:0000259" key="4">
    <source>
        <dbReference type="PROSITE" id="PS50112"/>
    </source>
</evidence>
<dbReference type="InterPro" id="IPR043128">
    <property type="entry name" value="Rev_trsase/Diguanyl_cyclase"/>
</dbReference>
<evidence type="ECO:0000313" key="7">
    <source>
        <dbReference type="EMBL" id="SFR47137.1"/>
    </source>
</evidence>
<dbReference type="PANTHER" id="PTHR45138">
    <property type="entry name" value="REGULATORY COMPONENTS OF SENSORY TRANSDUCTION SYSTEM"/>
    <property type="match status" value="1"/>
</dbReference>
<dbReference type="PROSITE" id="PS50113">
    <property type="entry name" value="PAC"/>
    <property type="match status" value="2"/>
</dbReference>
<dbReference type="InterPro" id="IPR013655">
    <property type="entry name" value="PAS_fold_3"/>
</dbReference>
<evidence type="ECO:0000256" key="1">
    <source>
        <dbReference type="ARBA" id="ARBA00001946"/>
    </source>
</evidence>
<dbReference type="InterPro" id="IPR050469">
    <property type="entry name" value="Diguanylate_Cyclase"/>
</dbReference>
<dbReference type="GO" id="GO:0005886">
    <property type="term" value="C:plasma membrane"/>
    <property type="evidence" value="ECO:0007669"/>
    <property type="project" value="TreeGrafter"/>
</dbReference>
<dbReference type="EC" id="2.7.7.65" evidence="2"/>
<reference evidence="8" key="1">
    <citation type="submission" date="2016-10" db="EMBL/GenBank/DDBJ databases">
        <authorList>
            <person name="Varghese N."/>
            <person name="Submissions S."/>
        </authorList>
    </citation>
    <scope>NUCLEOTIDE SEQUENCE [LARGE SCALE GENOMIC DNA]</scope>
    <source>
        <strain evidence="8">CGMCC 1.7285</strain>
    </source>
</reference>
<dbReference type="Proteomes" id="UP000199424">
    <property type="component" value="Unassembled WGS sequence"/>
</dbReference>
<protein>
    <recommendedName>
        <fullName evidence="2">diguanylate cyclase</fullName>
        <ecNumber evidence="2">2.7.7.65</ecNumber>
    </recommendedName>
</protein>
<dbReference type="SMART" id="SM00086">
    <property type="entry name" value="PAC"/>
    <property type="match status" value="2"/>
</dbReference>
<dbReference type="PANTHER" id="PTHR45138:SF9">
    <property type="entry name" value="DIGUANYLATE CYCLASE DGCM-RELATED"/>
    <property type="match status" value="1"/>
</dbReference>
<dbReference type="SMART" id="SM00091">
    <property type="entry name" value="PAS"/>
    <property type="match status" value="2"/>
</dbReference>
<dbReference type="GO" id="GO:0043709">
    <property type="term" value="P:cell adhesion involved in single-species biofilm formation"/>
    <property type="evidence" value="ECO:0007669"/>
    <property type="project" value="TreeGrafter"/>
</dbReference>
<feature type="domain" description="PAS" evidence="4">
    <location>
        <begin position="166"/>
        <end position="240"/>
    </location>
</feature>
<dbReference type="GO" id="GO:0052621">
    <property type="term" value="F:diguanylate cyclase activity"/>
    <property type="evidence" value="ECO:0007669"/>
    <property type="project" value="UniProtKB-EC"/>
</dbReference>
<feature type="domain" description="PAC" evidence="5">
    <location>
        <begin position="371"/>
        <end position="424"/>
    </location>
</feature>
<evidence type="ECO:0000259" key="5">
    <source>
        <dbReference type="PROSITE" id="PS50113"/>
    </source>
</evidence>
<evidence type="ECO:0000256" key="2">
    <source>
        <dbReference type="ARBA" id="ARBA00012528"/>
    </source>
</evidence>